<feature type="chain" id="PRO_5028797266" description="Biopolymer transporter ExbD" evidence="1">
    <location>
        <begin position="29"/>
        <end position="113"/>
    </location>
</feature>
<comment type="caution">
    <text evidence="2">The sequence shown here is derived from an EMBL/GenBank/DDBJ whole genome shotgun (WGS) entry which is preliminary data.</text>
</comment>
<dbReference type="AlphaFoldDB" id="A0A7C9IPX9"/>
<gene>
    <name evidence="2" type="ORF">GTA51_16625</name>
</gene>
<reference evidence="2 3" key="1">
    <citation type="submission" date="2020-01" db="EMBL/GenBank/DDBJ databases">
        <title>Genome sequence of Desulfovibrio aerotolerans DSM 16695(T).</title>
        <authorList>
            <person name="Karnachuk O."/>
            <person name="Avakyan M."/>
            <person name="Mardanov A."/>
            <person name="Kadnikov V."/>
            <person name="Ravin N."/>
        </authorList>
    </citation>
    <scope>NUCLEOTIDE SEQUENCE [LARGE SCALE GENOMIC DNA]</scope>
    <source>
        <strain evidence="2 3">DSM 16695</strain>
    </source>
</reference>
<evidence type="ECO:0000313" key="2">
    <source>
        <dbReference type="EMBL" id="MYL84739.1"/>
    </source>
</evidence>
<evidence type="ECO:0000256" key="1">
    <source>
        <dbReference type="SAM" id="SignalP"/>
    </source>
</evidence>
<evidence type="ECO:0008006" key="4">
    <source>
        <dbReference type="Google" id="ProtNLM"/>
    </source>
</evidence>
<dbReference type="EMBL" id="WVUD01000041">
    <property type="protein sequence ID" value="MYL84739.1"/>
    <property type="molecule type" value="Genomic_DNA"/>
</dbReference>
<feature type="signal peptide" evidence="1">
    <location>
        <begin position="1"/>
        <end position="28"/>
    </location>
</feature>
<protein>
    <recommendedName>
        <fullName evidence="4">Biopolymer transporter ExbD</fullName>
    </recommendedName>
</protein>
<name>A0A7C9IPX9_9BACT</name>
<keyword evidence="1" id="KW-0732">Signal</keyword>
<dbReference type="Proteomes" id="UP000482487">
    <property type="component" value="Unassembled WGS sequence"/>
</dbReference>
<dbReference type="OrthoDB" id="5460038at2"/>
<sequence>MSPMSRVANHLRASLLLAALLFPAAAPAAVIQVDVDTYRVNGGPPVSAAWDIAERLSVTKDVAIVVMDKKATKGTVQTLMQILETLNVPTLFTKKGDYEILLKRGVIKPAAAP</sequence>
<organism evidence="2 3">
    <name type="scientific">Solidesulfovibrio aerotolerans</name>
    <dbReference type="NCBI Taxonomy" id="295255"/>
    <lineage>
        <taxon>Bacteria</taxon>
        <taxon>Pseudomonadati</taxon>
        <taxon>Thermodesulfobacteriota</taxon>
        <taxon>Desulfovibrionia</taxon>
        <taxon>Desulfovibrionales</taxon>
        <taxon>Desulfovibrionaceae</taxon>
        <taxon>Solidesulfovibrio</taxon>
    </lineage>
</organism>
<evidence type="ECO:0000313" key="3">
    <source>
        <dbReference type="Proteomes" id="UP000482487"/>
    </source>
</evidence>
<accession>A0A7C9IPX9</accession>
<keyword evidence="3" id="KW-1185">Reference proteome</keyword>
<proteinExistence type="predicted"/>